<dbReference type="Pfam" id="PF12705">
    <property type="entry name" value="PDDEXK_1"/>
    <property type="match status" value="1"/>
</dbReference>
<keyword evidence="20" id="KW-1185">Reference proteome</keyword>
<evidence type="ECO:0000313" key="19">
    <source>
        <dbReference type="Proteomes" id="UP000433575"/>
    </source>
</evidence>
<dbReference type="GO" id="GO:0004527">
    <property type="term" value="F:exonuclease activity"/>
    <property type="evidence" value="ECO:0007669"/>
    <property type="project" value="UniProtKB-KW"/>
</dbReference>
<dbReference type="GO" id="GO:0003677">
    <property type="term" value="F:DNA binding"/>
    <property type="evidence" value="ECO:0007669"/>
    <property type="project" value="UniProtKB-KW"/>
</dbReference>
<comment type="caution">
    <text evidence="17">The sequence shown here is derived from an EMBL/GenBank/DDBJ whole genome shotgun (WGS) entry which is preliminary data.</text>
</comment>
<evidence type="ECO:0000256" key="14">
    <source>
        <dbReference type="PROSITE-ProRule" id="PRU00560"/>
    </source>
</evidence>
<keyword evidence="6" id="KW-0269">Exonuclease</keyword>
<dbReference type="EC" id="5.6.2.4" evidence="12"/>
<dbReference type="GO" id="GO:0043138">
    <property type="term" value="F:3'-5' DNA helicase activity"/>
    <property type="evidence" value="ECO:0007669"/>
    <property type="project" value="UniProtKB-EC"/>
</dbReference>
<dbReference type="Pfam" id="PF13361">
    <property type="entry name" value="UvrD_C"/>
    <property type="match status" value="1"/>
</dbReference>
<dbReference type="GO" id="GO:0005524">
    <property type="term" value="F:ATP binding"/>
    <property type="evidence" value="ECO:0007669"/>
    <property type="project" value="UniProtKB-UniRule"/>
</dbReference>
<evidence type="ECO:0000256" key="7">
    <source>
        <dbReference type="ARBA" id="ARBA00022840"/>
    </source>
</evidence>
<dbReference type="EMBL" id="WKPJ01000029">
    <property type="protein sequence ID" value="MSA90565.1"/>
    <property type="molecule type" value="Genomic_DNA"/>
</dbReference>
<sequence>MKERSLLMAIQWSEEQLKAIHTVNHNILVSASAGAGKTTVLVARLMKRMLQDHISIDRIVAMTFTEAAASEMKKRLLQSLNDKLQEPNLSEAEAQFCRQQLILLQSAHISTIHSFCLSVIKADYALIGLNPARIRHIFDDAAVAQMKEKAFTQACRNHMRQDPEQFTTLLQYFSSRSEDISELKKAVLAIAAKAGGSQDPQAWIQAAAEAYAPIARLDQLPSPLKEIFFERCAVEAGRLEDCAVQMQRLLFDAYPDQAKQANEILLFLGKLTPAIQAAKNADYREYCRALFGAIQTKISTLKDALEFNNLRKQLNALSKDLVSRTYSEETLLSDLALTYEVLKPLTALTLDYLTYYAQLKEAQEGIDFDDMEHFAYQILTAEKGLAAQRYRERFDEIMVDEFQDSNDLQNAIIGLISRGANVFRVGDVKQSIYRFRGGKPQIMRDLMNDPHPENCFIHLSSNYRSKQMIVDFNNDLFLRLMNIPGCSDQYTDHDCVKTGAPAQKQDNYPVEFHALMVKALKEQDEGTENLAANQIKAQYIAQQILTMHETSDFRHWKDYVVLVRSHAVKTHLKQAFEQAGIPYYIDAKAGFFQSEAMQILLSWFRILINPADNLSLTAVLSSDFYQMDDEELAELAMKRGRRLLFDMLKEMHHPLVADRQRLNGLVQKQGLCALLDAMFQIHHFYEEHCTAQQRTNCDLLRQKAEQYSREHSDSLTGFLGMIEQVSEEKTSEAIPVGNEDDVVKVMTIHQSKGLQFPVVFYWASSRIDIMDKKETCIADADLGIGLPALELPWRFKRPTVIRQAIEYKITLEELEENIRILYVALTRAQNQMILVDTVKGELPQKPITMNTLLERKGTTDLILSAMRQSQAVFWKVRMIEDRWEVQQLQRRCPSIVAMPRYTEEKPLPITLTPSETEQTAYIPALFPNRTAIRPAQRGIQLHEAVELLPTEEWTEDLIRRLLPEIRLSDIRLLLQLSRQSLFQQCQRMNVEKELSFAVLSGNELIHGQMDYVAQDESHVILIDFKSDRHAQVDQLKTLYARQISIYQRCLHQMYPEKQIQAYLYSFDLDQFIEMTPETELAAA</sequence>
<evidence type="ECO:0000259" key="16">
    <source>
        <dbReference type="PROSITE" id="PS51217"/>
    </source>
</evidence>
<dbReference type="CDD" id="cd17932">
    <property type="entry name" value="DEXQc_UvrD"/>
    <property type="match status" value="1"/>
</dbReference>
<evidence type="ECO:0000256" key="12">
    <source>
        <dbReference type="ARBA" id="ARBA00034808"/>
    </source>
</evidence>
<dbReference type="SUPFAM" id="SSF52980">
    <property type="entry name" value="Restriction endonuclease-like"/>
    <property type="match status" value="1"/>
</dbReference>
<keyword evidence="3" id="KW-0227">DNA damage</keyword>
<evidence type="ECO:0000256" key="1">
    <source>
        <dbReference type="ARBA" id="ARBA00022722"/>
    </source>
</evidence>
<protein>
    <recommendedName>
        <fullName evidence="12">DNA 3'-5' helicase</fullName>
        <ecNumber evidence="12">5.6.2.4</ecNumber>
    </recommendedName>
</protein>
<evidence type="ECO:0000256" key="2">
    <source>
        <dbReference type="ARBA" id="ARBA00022741"/>
    </source>
</evidence>
<dbReference type="PROSITE" id="PS51198">
    <property type="entry name" value="UVRD_HELICASE_ATP_BIND"/>
    <property type="match status" value="1"/>
</dbReference>
<evidence type="ECO:0000313" key="18">
    <source>
        <dbReference type="EMBL" id="MSC34295.1"/>
    </source>
</evidence>
<dbReference type="GO" id="GO:0005829">
    <property type="term" value="C:cytosol"/>
    <property type="evidence" value="ECO:0007669"/>
    <property type="project" value="TreeGrafter"/>
</dbReference>
<evidence type="ECO:0000256" key="9">
    <source>
        <dbReference type="ARBA" id="ARBA00023204"/>
    </source>
</evidence>
<dbReference type="EMBL" id="WKPI01000031">
    <property type="protein sequence ID" value="MSC34295.1"/>
    <property type="molecule type" value="Genomic_DNA"/>
</dbReference>
<feature type="binding site" evidence="14">
    <location>
        <begin position="31"/>
        <end position="38"/>
    </location>
    <ligand>
        <name>ATP</name>
        <dbReference type="ChEBI" id="CHEBI:30616"/>
    </ligand>
</feature>
<dbReference type="InterPro" id="IPR014017">
    <property type="entry name" value="DNA_helicase_UvrD-like_C"/>
</dbReference>
<keyword evidence="1" id="KW-0540">Nuclease</keyword>
<dbReference type="AlphaFoldDB" id="A0A6N7SAA6"/>
<dbReference type="PANTHER" id="PTHR11070:SF48">
    <property type="entry name" value="ATP-DEPENDENT HELICASE_NUCLEASE SUBUNIT A"/>
    <property type="match status" value="1"/>
</dbReference>
<dbReference type="Proteomes" id="UP000480929">
    <property type="component" value="Unassembled WGS sequence"/>
</dbReference>
<evidence type="ECO:0000256" key="8">
    <source>
        <dbReference type="ARBA" id="ARBA00023125"/>
    </source>
</evidence>
<keyword evidence="9" id="KW-0234">DNA repair</keyword>
<dbReference type="GO" id="GO:0000725">
    <property type="term" value="P:recombinational repair"/>
    <property type="evidence" value="ECO:0007669"/>
    <property type="project" value="TreeGrafter"/>
</dbReference>
<dbReference type="GO" id="GO:0033202">
    <property type="term" value="C:DNA helicase complex"/>
    <property type="evidence" value="ECO:0007669"/>
    <property type="project" value="TreeGrafter"/>
</dbReference>
<accession>A0A6N7SAA6</accession>
<dbReference type="PROSITE" id="PS51217">
    <property type="entry name" value="UVRD_HELICASE_CTER"/>
    <property type="match status" value="1"/>
</dbReference>
<dbReference type="InterPro" id="IPR000212">
    <property type="entry name" value="DNA_helicase_UvrD/REP"/>
</dbReference>
<keyword evidence="8" id="KW-0238">DNA-binding</keyword>
<comment type="catalytic activity">
    <reaction evidence="11">
        <text>Couples ATP hydrolysis with the unwinding of duplex DNA by translocating in the 3'-5' direction.</text>
        <dbReference type="EC" id="5.6.2.4"/>
    </reaction>
</comment>
<gene>
    <name evidence="18" type="ORF">GKD88_14300</name>
    <name evidence="17" type="ORF">GKE08_14630</name>
</gene>
<evidence type="ECO:0000256" key="5">
    <source>
        <dbReference type="ARBA" id="ARBA00022806"/>
    </source>
</evidence>
<dbReference type="Gene3D" id="3.90.320.10">
    <property type="match status" value="1"/>
</dbReference>
<dbReference type="InterPro" id="IPR038726">
    <property type="entry name" value="PDDEXK_AddAB-type"/>
</dbReference>
<evidence type="ECO:0000259" key="15">
    <source>
        <dbReference type="PROSITE" id="PS51198"/>
    </source>
</evidence>
<dbReference type="SUPFAM" id="SSF52540">
    <property type="entry name" value="P-loop containing nucleoside triphosphate hydrolases"/>
    <property type="match status" value="1"/>
</dbReference>
<dbReference type="Pfam" id="PF00580">
    <property type="entry name" value="UvrD-helicase"/>
    <property type="match status" value="1"/>
</dbReference>
<dbReference type="Proteomes" id="UP000433575">
    <property type="component" value="Unassembled WGS sequence"/>
</dbReference>
<evidence type="ECO:0000256" key="4">
    <source>
        <dbReference type="ARBA" id="ARBA00022801"/>
    </source>
</evidence>
<dbReference type="InterPro" id="IPR011604">
    <property type="entry name" value="PDDEXK-like_dom_sf"/>
</dbReference>
<keyword evidence="10" id="KW-0413">Isomerase</keyword>
<keyword evidence="4 14" id="KW-0378">Hydrolase</keyword>
<proteinExistence type="predicted"/>
<keyword evidence="7 14" id="KW-0067">ATP-binding</keyword>
<evidence type="ECO:0000313" key="17">
    <source>
        <dbReference type="EMBL" id="MSA90565.1"/>
    </source>
</evidence>
<dbReference type="OrthoDB" id="9810135at2"/>
<feature type="domain" description="UvrD-like helicase ATP-binding" evidence="15">
    <location>
        <begin position="10"/>
        <end position="466"/>
    </location>
</feature>
<dbReference type="PANTHER" id="PTHR11070">
    <property type="entry name" value="UVRD / RECB / PCRA DNA HELICASE FAMILY MEMBER"/>
    <property type="match status" value="1"/>
</dbReference>
<dbReference type="InterPro" id="IPR011335">
    <property type="entry name" value="Restrct_endonuc-II-like"/>
</dbReference>
<keyword evidence="5 14" id="KW-0347">Helicase</keyword>
<reference evidence="19 20" key="1">
    <citation type="journal article" date="2019" name="Nat. Med.">
        <title>A library of human gut bacterial isolates paired with longitudinal multiomics data enables mechanistic microbiome research.</title>
        <authorList>
            <person name="Poyet M."/>
            <person name="Groussin M."/>
            <person name="Gibbons S.M."/>
            <person name="Avila-Pacheco J."/>
            <person name="Jiang X."/>
            <person name="Kearney S.M."/>
            <person name="Perrotta A.R."/>
            <person name="Berdy B."/>
            <person name="Zhao S."/>
            <person name="Lieberman T.D."/>
            <person name="Swanson P.K."/>
            <person name="Smith M."/>
            <person name="Roesemann S."/>
            <person name="Alexander J.E."/>
            <person name="Rich S.A."/>
            <person name="Livny J."/>
            <person name="Vlamakis H."/>
            <person name="Clish C."/>
            <person name="Bullock K."/>
            <person name="Deik A."/>
            <person name="Scott J."/>
            <person name="Pierce K.A."/>
            <person name="Xavier R.J."/>
            <person name="Alm E.J."/>
        </authorList>
    </citation>
    <scope>NUCLEOTIDE SEQUENCE [LARGE SCALE GENOMIC DNA]</scope>
    <source>
        <strain evidence="17 19">BIOML-A4</strain>
        <strain evidence="18 20">BIOML-A5</strain>
    </source>
</reference>
<evidence type="ECO:0000256" key="11">
    <source>
        <dbReference type="ARBA" id="ARBA00034617"/>
    </source>
</evidence>
<comment type="catalytic activity">
    <reaction evidence="13">
        <text>ATP + H2O = ADP + phosphate + H(+)</text>
        <dbReference type="Rhea" id="RHEA:13065"/>
        <dbReference type="ChEBI" id="CHEBI:15377"/>
        <dbReference type="ChEBI" id="CHEBI:15378"/>
        <dbReference type="ChEBI" id="CHEBI:30616"/>
        <dbReference type="ChEBI" id="CHEBI:43474"/>
        <dbReference type="ChEBI" id="CHEBI:456216"/>
        <dbReference type="EC" id="5.6.2.4"/>
    </reaction>
</comment>
<dbReference type="Gene3D" id="3.40.50.300">
    <property type="entry name" value="P-loop containing nucleotide triphosphate hydrolases"/>
    <property type="match status" value="4"/>
</dbReference>
<evidence type="ECO:0000256" key="10">
    <source>
        <dbReference type="ARBA" id="ARBA00023235"/>
    </source>
</evidence>
<keyword evidence="2 14" id="KW-0547">Nucleotide-binding</keyword>
<dbReference type="InterPro" id="IPR027417">
    <property type="entry name" value="P-loop_NTPase"/>
</dbReference>
<evidence type="ECO:0000256" key="3">
    <source>
        <dbReference type="ARBA" id="ARBA00022763"/>
    </source>
</evidence>
<evidence type="ECO:0000256" key="13">
    <source>
        <dbReference type="ARBA" id="ARBA00048988"/>
    </source>
</evidence>
<name>A0A6N7SAA6_9FIRM</name>
<organism evidence="17 19">
    <name type="scientific">Holdemania massiliensis</name>
    <dbReference type="NCBI Taxonomy" id="1468449"/>
    <lineage>
        <taxon>Bacteria</taxon>
        <taxon>Bacillati</taxon>
        <taxon>Bacillota</taxon>
        <taxon>Erysipelotrichia</taxon>
        <taxon>Erysipelotrichales</taxon>
        <taxon>Erysipelotrichaceae</taxon>
        <taxon>Holdemania</taxon>
    </lineage>
</organism>
<evidence type="ECO:0000313" key="20">
    <source>
        <dbReference type="Proteomes" id="UP000480929"/>
    </source>
</evidence>
<dbReference type="InterPro" id="IPR014016">
    <property type="entry name" value="UvrD-like_ATP-bd"/>
</dbReference>
<evidence type="ECO:0000256" key="6">
    <source>
        <dbReference type="ARBA" id="ARBA00022839"/>
    </source>
</evidence>
<feature type="domain" description="UvrD-like helicase C-terminal" evidence="16">
    <location>
        <begin position="494"/>
        <end position="753"/>
    </location>
</feature>